<name>A0ABW0LIV9_9BACI</name>
<dbReference type="InterPro" id="IPR037923">
    <property type="entry name" value="HTH-like"/>
</dbReference>
<dbReference type="SUPFAM" id="SSF51215">
    <property type="entry name" value="Regulatory protein AraC"/>
    <property type="match status" value="1"/>
</dbReference>
<proteinExistence type="predicted"/>
<gene>
    <name evidence="5" type="ORF">ACFPM4_08830</name>
</gene>
<dbReference type="InterPro" id="IPR014710">
    <property type="entry name" value="RmlC-like_jellyroll"/>
</dbReference>
<dbReference type="SUPFAM" id="SSF46689">
    <property type="entry name" value="Homeodomain-like"/>
    <property type="match status" value="2"/>
</dbReference>
<organism evidence="5 6">
    <name type="scientific">Lederbergia graminis</name>
    <dbReference type="NCBI Taxonomy" id="735518"/>
    <lineage>
        <taxon>Bacteria</taxon>
        <taxon>Bacillati</taxon>
        <taxon>Bacillota</taxon>
        <taxon>Bacilli</taxon>
        <taxon>Bacillales</taxon>
        <taxon>Bacillaceae</taxon>
        <taxon>Lederbergia</taxon>
    </lineage>
</organism>
<evidence type="ECO:0000256" key="3">
    <source>
        <dbReference type="ARBA" id="ARBA00023163"/>
    </source>
</evidence>
<dbReference type="Pfam" id="PF12833">
    <property type="entry name" value="HTH_18"/>
    <property type="match status" value="1"/>
</dbReference>
<dbReference type="Pfam" id="PF02311">
    <property type="entry name" value="AraC_binding"/>
    <property type="match status" value="1"/>
</dbReference>
<protein>
    <submittedName>
        <fullName evidence="5">Helix-turn-helix domain-containing protein</fullName>
    </submittedName>
</protein>
<dbReference type="Gene3D" id="2.60.120.10">
    <property type="entry name" value="Jelly Rolls"/>
    <property type="match status" value="1"/>
</dbReference>
<dbReference type="PROSITE" id="PS01124">
    <property type="entry name" value="HTH_ARAC_FAMILY_2"/>
    <property type="match status" value="1"/>
</dbReference>
<evidence type="ECO:0000256" key="1">
    <source>
        <dbReference type="ARBA" id="ARBA00023015"/>
    </source>
</evidence>
<dbReference type="SMART" id="SM00342">
    <property type="entry name" value="HTH_ARAC"/>
    <property type="match status" value="1"/>
</dbReference>
<keyword evidence="3" id="KW-0804">Transcription</keyword>
<keyword evidence="1" id="KW-0805">Transcription regulation</keyword>
<dbReference type="EMBL" id="JBHSMC010000011">
    <property type="protein sequence ID" value="MFC5464857.1"/>
    <property type="molecule type" value="Genomic_DNA"/>
</dbReference>
<dbReference type="InterPro" id="IPR018060">
    <property type="entry name" value="HTH_AraC"/>
</dbReference>
<dbReference type="PANTHER" id="PTHR43280">
    <property type="entry name" value="ARAC-FAMILY TRANSCRIPTIONAL REGULATOR"/>
    <property type="match status" value="1"/>
</dbReference>
<accession>A0ABW0LIV9</accession>
<keyword evidence="2" id="KW-0238">DNA-binding</keyword>
<feature type="domain" description="HTH araC/xylS-type" evidence="4">
    <location>
        <begin position="190"/>
        <end position="288"/>
    </location>
</feature>
<evidence type="ECO:0000313" key="5">
    <source>
        <dbReference type="EMBL" id="MFC5464857.1"/>
    </source>
</evidence>
<dbReference type="Proteomes" id="UP001596147">
    <property type="component" value="Unassembled WGS sequence"/>
</dbReference>
<reference evidence="6" key="1">
    <citation type="journal article" date="2019" name="Int. J. Syst. Evol. Microbiol.">
        <title>The Global Catalogue of Microorganisms (GCM) 10K type strain sequencing project: providing services to taxonomists for standard genome sequencing and annotation.</title>
        <authorList>
            <consortium name="The Broad Institute Genomics Platform"/>
            <consortium name="The Broad Institute Genome Sequencing Center for Infectious Disease"/>
            <person name="Wu L."/>
            <person name="Ma J."/>
        </authorList>
    </citation>
    <scope>NUCLEOTIDE SEQUENCE [LARGE SCALE GENOMIC DNA]</scope>
    <source>
        <strain evidence="6">CGMCC 1.12237</strain>
    </source>
</reference>
<dbReference type="RefSeq" id="WP_382350331.1">
    <property type="nucleotide sequence ID" value="NZ_JBHSMC010000011.1"/>
</dbReference>
<evidence type="ECO:0000256" key="2">
    <source>
        <dbReference type="ARBA" id="ARBA00023125"/>
    </source>
</evidence>
<evidence type="ECO:0000313" key="6">
    <source>
        <dbReference type="Proteomes" id="UP001596147"/>
    </source>
</evidence>
<dbReference type="InterPro" id="IPR009057">
    <property type="entry name" value="Homeodomain-like_sf"/>
</dbReference>
<keyword evidence="6" id="KW-1185">Reference proteome</keyword>
<comment type="caution">
    <text evidence="5">The sequence shown here is derived from an EMBL/GenBank/DDBJ whole genome shotgun (WGS) entry which is preliminary data.</text>
</comment>
<dbReference type="Gene3D" id="1.10.10.60">
    <property type="entry name" value="Homeodomain-like"/>
    <property type="match status" value="2"/>
</dbReference>
<dbReference type="PANTHER" id="PTHR43280:SF28">
    <property type="entry name" value="HTH-TYPE TRANSCRIPTIONAL ACTIVATOR RHAS"/>
    <property type="match status" value="1"/>
</dbReference>
<evidence type="ECO:0000259" key="4">
    <source>
        <dbReference type="PROSITE" id="PS01124"/>
    </source>
</evidence>
<dbReference type="InterPro" id="IPR003313">
    <property type="entry name" value="AraC-bd"/>
</dbReference>
<sequence length="304" mass="34975">MKWDRSFIDGAILLNQNTTHIHGNDASISIHYWGAKQQHYNNKPHQHSFFELCYIVNGVGTYIDDGKEFPLKKDVLFLSRPYIKHQILSQTGLDIIFVGFEINKKETADHINELFTSLESSEKFYTATASELPIVKLWTSLLTLMNQPFLTFNDSLQGLGSAFFFSILEHFNDQRTPIKKKKLTSSFLIYQAKLYINDNIHRALKLDDVADYIFISGRHLSRIFKAELGQTFSSYVRKERVRKAGNLLTGTDLTNEEIAKMTGFDNVHYFSSVFSSEMGLPPGEFREKFRKNVGEGVTMNEFIQ</sequence>